<proteinExistence type="predicted"/>
<dbReference type="GO" id="GO:0000166">
    <property type="term" value="F:nucleotide binding"/>
    <property type="evidence" value="ECO:0007669"/>
    <property type="project" value="InterPro"/>
</dbReference>
<dbReference type="SUPFAM" id="SSF51735">
    <property type="entry name" value="NAD(P)-binding Rossmann-fold domains"/>
    <property type="match status" value="1"/>
</dbReference>
<evidence type="ECO:0000259" key="2">
    <source>
        <dbReference type="Pfam" id="PF22725"/>
    </source>
</evidence>
<dbReference type="AlphaFoldDB" id="A0A6J7HEQ2"/>
<dbReference type="Pfam" id="PF22725">
    <property type="entry name" value="GFO_IDH_MocA_C3"/>
    <property type="match status" value="1"/>
</dbReference>
<dbReference type="Gene3D" id="3.30.360.10">
    <property type="entry name" value="Dihydrodipicolinate Reductase, domain 2"/>
    <property type="match status" value="1"/>
</dbReference>
<name>A0A6J7HEQ2_9ZZZZ</name>
<dbReference type="EMBL" id="CAFBMX010000001">
    <property type="protein sequence ID" value="CAB4914995.1"/>
    <property type="molecule type" value="Genomic_DNA"/>
</dbReference>
<evidence type="ECO:0000259" key="1">
    <source>
        <dbReference type="Pfam" id="PF01408"/>
    </source>
</evidence>
<feature type="domain" description="GFO/IDH/MocA-like oxidoreductase" evidence="2">
    <location>
        <begin position="136"/>
        <end position="244"/>
    </location>
</feature>
<organism evidence="3">
    <name type="scientific">freshwater metagenome</name>
    <dbReference type="NCBI Taxonomy" id="449393"/>
    <lineage>
        <taxon>unclassified sequences</taxon>
        <taxon>metagenomes</taxon>
        <taxon>ecological metagenomes</taxon>
    </lineage>
</organism>
<dbReference type="InterPro" id="IPR055170">
    <property type="entry name" value="GFO_IDH_MocA-like_dom"/>
</dbReference>
<dbReference type="PANTHER" id="PTHR43377">
    <property type="entry name" value="BILIVERDIN REDUCTASE A"/>
    <property type="match status" value="1"/>
</dbReference>
<evidence type="ECO:0000313" key="3">
    <source>
        <dbReference type="EMBL" id="CAB4914995.1"/>
    </source>
</evidence>
<dbReference type="InterPro" id="IPR036291">
    <property type="entry name" value="NAD(P)-bd_dom_sf"/>
</dbReference>
<dbReference type="Gene3D" id="3.40.50.720">
    <property type="entry name" value="NAD(P)-binding Rossmann-like Domain"/>
    <property type="match status" value="1"/>
</dbReference>
<dbReference type="Pfam" id="PF01408">
    <property type="entry name" value="GFO_IDH_MocA"/>
    <property type="match status" value="1"/>
</dbReference>
<dbReference type="SUPFAM" id="SSF55347">
    <property type="entry name" value="Glyceraldehyde-3-phosphate dehydrogenase-like, C-terminal domain"/>
    <property type="match status" value="1"/>
</dbReference>
<sequence>MPAPLSRPVFRGAVIGLGMMGRHHARLLQDTPGVGFAGAVDPAGDQHGAVRDADRVFTSTAELLAAGVPDFAILALPTEEHLSGARELAEAGVHLLIEKPLASTAAEAREIVAACERAGVHGAVGHVERCNPALVELRRRVRAGQLGEVFLIATERVGPFPNRIRDVGVVKDLATHDLDLVRWIGGAPIAQLAAQTQHRMGRDHEDLVLVTGSLESAVSFNIIVDWLSPAKVRRTRVLGELGMLVADTLTADLTFYENGDVASEWDATRSLRGVSEGDATRYALARREPLLVEHEGFLDLLAGHPDPAVVTLQEGLETVICAEAVLESAAGGRSVSPRLDPLAA</sequence>
<reference evidence="3" key="1">
    <citation type="submission" date="2020-05" db="EMBL/GenBank/DDBJ databases">
        <authorList>
            <person name="Chiriac C."/>
            <person name="Salcher M."/>
            <person name="Ghai R."/>
            <person name="Kavagutti S V."/>
        </authorList>
    </citation>
    <scope>NUCLEOTIDE SEQUENCE</scope>
</reference>
<dbReference type="InterPro" id="IPR000683">
    <property type="entry name" value="Gfo/Idh/MocA-like_OxRdtase_N"/>
</dbReference>
<gene>
    <name evidence="3" type="ORF">UFOPK3674_00172</name>
</gene>
<protein>
    <submittedName>
        <fullName evidence="3">Unannotated protein</fullName>
    </submittedName>
</protein>
<accession>A0A6J7HEQ2</accession>
<dbReference type="PANTHER" id="PTHR43377:SF1">
    <property type="entry name" value="BILIVERDIN REDUCTASE A"/>
    <property type="match status" value="1"/>
</dbReference>
<dbReference type="InterPro" id="IPR051450">
    <property type="entry name" value="Gfo/Idh/MocA_Oxidoreductases"/>
</dbReference>
<feature type="domain" description="Gfo/Idh/MocA-like oxidoreductase N-terminal" evidence="1">
    <location>
        <begin position="10"/>
        <end position="126"/>
    </location>
</feature>